<evidence type="ECO:0000313" key="1">
    <source>
        <dbReference type="EMBL" id="MBX35478.1"/>
    </source>
</evidence>
<protein>
    <submittedName>
        <fullName evidence="1">Uncharacterized protein</fullName>
    </submittedName>
</protein>
<proteinExistence type="predicted"/>
<accession>A0A2P2MZ20</accession>
<dbReference type="AlphaFoldDB" id="A0A2P2MZ20"/>
<name>A0A2P2MZ20_RHIMU</name>
<reference evidence="1" key="1">
    <citation type="submission" date="2018-02" db="EMBL/GenBank/DDBJ databases">
        <title>Rhizophora mucronata_Transcriptome.</title>
        <authorList>
            <person name="Meera S.P."/>
            <person name="Sreeshan A."/>
            <person name="Augustine A."/>
        </authorList>
    </citation>
    <scope>NUCLEOTIDE SEQUENCE</scope>
    <source>
        <tissue evidence="1">Leaf</tissue>
    </source>
</reference>
<dbReference type="EMBL" id="GGEC01054994">
    <property type="protein sequence ID" value="MBX35478.1"/>
    <property type="molecule type" value="Transcribed_RNA"/>
</dbReference>
<sequence length="17" mass="1872">MHASLCSSVHLCFAPRL</sequence>
<organism evidence="1">
    <name type="scientific">Rhizophora mucronata</name>
    <name type="common">Asiatic mangrove</name>
    <dbReference type="NCBI Taxonomy" id="61149"/>
    <lineage>
        <taxon>Eukaryota</taxon>
        <taxon>Viridiplantae</taxon>
        <taxon>Streptophyta</taxon>
        <taxon>Embryophyta</taxon>
        <taxon>Tracheophyta</taxon>
        <taxon>Spermatophyta</taxon>
        <taxon>Magnoliopsida</taxon>
        <taxon>eudicotyledons</taxon>
        <taxon>Gunneridae</taxon>
        <taxon>Pentapetalae</taxon>
        <taxon>rosids</taxon>
        <taxon>fabids</taxon>
        <taxon>Malpighiales</taxon>
        <taxon>Rhizophoraceae</taxon>
        <taxon>Rhizophora</taxon>
    </lineage>
</organism>